<feature type="domain" description="Reverse transcriptase" evidence="1">
    <location>
        <begin position="502"/>
        <end position="749"/>
    </location>
</feature>
<dbReference type="PANTHER" id="PTHR33332">
    <property type="entry name" value="REVERSE TRANSCRIPTASE DOMAIN-CONTAINING PROTEIN"/>
    <property type="match status" value="1"/>
</dbReference>
<dbReference type="Proteomes" id="UP001314205">
    <property type="component" value="Unassembled WGS sequence"/>
</dbReference>
<proteinExistence type="predicted"/>
<dbReference type="PROSITE" id="PS50878">
    <property type="entry name" value="RT_POL"/>
    <property type="match status" value="1"/>
</dbReference>
<dbReference type="InterPro" id="IPR043502">
    <property type="entry name" value="DNA/RNA_pol_sf"/>
</dbReference>
<dbReference type="SUPFAM" id="SSF56219">
    <property type="entry name" value="DNase I-like"/>
    <property type="match status" value="1"/>
</dbReference>
<dbReference type="EMBL" id="CAVLGL010000013">
    <property type="protein sequence ID" value="CAK1580211.1"/>
    <property type="molecule type" value="Genomic_DNA"/>
</dbReference>
<evidence type="ECO:0000313" key="2">
    <source>
        <dbReference type="EMBL" id="CAK1580211.1"/>
    </source>
</evidence>
<accession>A0AAV1KAV4</accession>
<dbReference type="GO" id="GO:0071897">
    <property type="term" value="P:DNA biosynthetic process"/>
    <property type="evidence" value="ECO:0007669"/>
    <property type="project" value="UniProtKB-ARBA"/>
</dbReference>
<name>A0AAV1KAV4_9NEOP</name>
<dbReference type="CDD" id="cd01650">
    <property type="entry name" value="RT_nLTR_like"/>
    <property type="match status" value="1"/>
</dbReference>
<dbReference type="InterPro" id="IPR043128">
    <property type="entry name" value="Rev_trsase/Diguanyl_cyclase"/>
</dbReference>
<reference evidence="2 3" key="1">
    <citation type="submission" date="2023-11" db="EMBL/GenBank/DDBJ databases">
        <authorList>
            <person name="Hedman E."/>
            <person name="Englund M."/>
            <person name="Stromberg M."/>
            <person name="Nyberg Akerstrom W."/>
            <person name="Nylinder S."/>
            <person name="Jareborg N."/>
            <person name="Kallberg Y."/>
            <person name="Kronander E."/>
        </authorList>
    </citation>
    <scope>NUCLEOTIDE SEQUENCE [LARGE SCALE GENOMIC DNA]</scope>
</reference>
<dbReference type="PRINTS" id="PR01345">
    <property type="entry name" value="CERVTRCPTASE"/>
</dbReference>
<comment type="caution">
    <text evidence="2">The sequence shown here is derived from an EMBL/GenBank/DDBJ whole genome shotgun (WGS) entry which is preliminary data.</text>
</comment>
<keyword evidence="3" id="KW-1185">Reference proteome</keyword>
<dbReference type="Pfam" id="PF00078">
    <property type="entry name" value="RVT_1"/>
    <property type="match status" value="1"/>
</dbReference>
<dbReference type="InterPro" id="IPR000477">
    <property type="entry name" value="RT_dom"/>
</dbReference>
<dbReference type="SUPFAM" id="SSF56672">
    <property type="entry name" value="DNA/RNA polymerases"/>
    <property type="match status" value="1"/>
</dbReference>
<dbReference type="InterPro" id="IPR036691">
    <property type="entry name" value="Endo/exonu/phosph_ase_sf"/>
</dbReference>
<evidence type="ECO:0000259" key="1">
    <source>
        <dbReference type="PROSITE" id="PS50878"/>
    </source>
</evidence>
<dbReference type="Gene3D" id="3.30.70.270">
    <property type="match status" value="1"/>
</dbReference>
<dbReference type="AlphaFoldDB" id="A0AAV1KAV4"/>
<evidence type="ECO:0000313" key="3">
    <source>
        <dbReference type="Proteomes" id="UP001314205"/>
    </source>
</evidence>
<organism evidence="2 3">
    <name type="scientific">Parnassius mnemosyne</name>
    <name type="common">clouded apollo</name>
    <dbReference type="NCBI Taxonomy" id="213953"/>
    <lineage>
        <taxon>Eukaryota</taxon>
        <taxon>Metazoa</taxon>
        <taxon>Ecdysozoa</taxon>
        <taxon>Arthropoda</taxon>
        <taxon>Hexapoda</taxon>
        <taxon>Insecta</taxon>
        <taxon>Pterygota</taxon>
        <taxon>Neoptera</taxon>
        <taxon>Endopterygota</taxon>
        <taxon>Lepidoptera</taxon>
        <taxon>Glossata</taxon>
        <taxon>Ditrysia</taxon>
        <taxon>Papilionoidea</taxon>
        <taxon>Papilionidae</taxon>
        <taxon>Parnassiinae</taxon>
        <taxon>Parnassini</taxon>
        <taxon>Parnassius</taxon>
        <taxon>Driopa</taxon>
    </lineage>
</organism>
<sequence>MDNVTKNSLSIYYQNVRGLRSKTTVFFRNLCMSTYDIIILTETWLFDGIFDSELFDDRYIVWKRDRDYSLTHQTRGGGVLIAIHKWLACTLQPTYFSTAEDLWVTLTLHNNKPHIKTNLHICVLYLCSQNTGNSFSVQLKNFLTNLERFISTYPDDRFLVAGDFNLSAISWLPNGDHFVPTGNKTFDENLLVDELNLLGLNQYNGVVNAHGKILDLVLSNFTQVVSSCCDPLVPIDLHHGALLIESHLLDFIPLRPAPRNRFLYNKGDYTSINAELLKIDWASEFHPRTVDECVDYFYSTFHILRDKFIPSKTIVKHQYPRWYSLALIKVIKEQYKYHKKFKIYNNRSDYESMKLLRVRAKALECKCYTDYLASVENSITKNPKNFWSFTKSRSNSNVMPSTLFYNHEVVKTGSSICEAFSDYFSSNFLDDTSTQPTCDPAHTDYPPSIADISKIYVSEQTVLNLLLKLDQCKSAGPDHLPAVFLINCARSLVTPVTLLFNKSLAECTVPAIWKSAFITPIHKKGSRDQVNNYRPISKLCILSKVLEKIVHSQLYLAIRQSLHDFQHGFLPGRSTVTNLALLNDFLTDSMDKGHQIDVIYTDYSKAFDRINHSRLLYKLKCVGISGDLLRWFSSYIENRTQAVVVNNYISSWVKIPSGVPQGSLLAPLLFAIFVNDINNCLCNSRLLCFADDMKIFSNISSLKDAEALQNDLRNLLDYCTYNHLDLNPTKCSVVTFSRKPNKLLYDYHIGGQSLSRDDSVRDLGVIHDSKLLFDKHIENIIGRSTRALGFVMRCSKNFKQIKTLKILYCCYVRSILEYASQIWNPQYKTYISRIERIQMKFIKHLCYRVNDHYNSNHYYDKCRKFHLLPLEMRRQIADITFLLKIASSEIDCPDLLEKLNIKIPKNVRRKVPLLLPATKTNYRQNSYMYRASKYFNTVSQLFNLDLFNSSIISARRVLSKPFFNSS</sequence>
<protein>
    <recommendedName>
        <fullName evidence="1">Reverse transcriptase domain-containing protein</fullName>
    </recommendedName>
</protein>
<gene>
    <name evidence="2" type="ORF">PARMNEM_LOCUS2044</name>
</gene>
<dbReference type="Gene3D" id="3.60.10.10">
    <property type="entry name" value="Endonuclease/exonuclease/phosphatase"/>
    <property type="match status" value="1"/>
</dbReference>